<organism evidence="2 3">
    <name type="scientific">Porites evermanni</name>
    <dbReference type="NCBI Taxonomy" id="104178"/>
    <lineage>
        <taxon>Eukaryota</taxon>
        <taxon>Metazoa</taxon>
        <taxon>Cnidaria</taxon>
        <taxon>Anthozoa</taxon>
        <taxon>Hexacorallia</taxon>
        <taxon>Scleractinia</taxon>
        <taxon>Fungiina</taxon>
        <taxon>Poritidae</taxon>
        <taxon>Porites</taxon>
    </lineage>
</organism>
<keyword evidence="1" id="KW-0812">Transmembrane</keyword>
<proteinExistence type="predicted"/>
<evidence type="ECO:0008006" key="4">
    <source>
        <dbReference type="Google" id="ProtNLM"/>
    </source>
</evidence>
<reference evidence="2 3" key="1">
    <citation type="submission" date="2022-05" db="EMBL/GenBank/DDBJ databases">
        <authorList>
            <consortium name="Genoscope - CEA"/>
            <person name="William W."/>
        </authorList>
    </citation>
    <scope>NUCLEOTIDE SEQUENCE [LARGE SCALE GENOMIC DNA]</scope>
</reference>
<gene>
    <name evidence="2" type="ORF">PEVE_00009567</name>
</gene>
<feature type="transmembrane region" description="Helical" evidence="1">
    <location>
        <begin position="169"/>
        <end position="189"/>
    </location>
</feature>
<accession>A0ABN8R973</accession>
<keyword evidence="1" id="KW-0472">Membrane</keyword>
<feature type="transmembrane region" description="Helical" evidence="1">
    <location>
        <begin position="226"/>
        <end position="251"/>
    </location>
</feature>
<feature type="transmembrane region" description="Helical" evidence="1">
    <location>
        <begin position="126"/>
        <end position="148"/>
    </location>
</feature>
<evidence type="ECO:0000256" key="1">
    <source>
        <dbReference type="SAM" id="Phobius"/>
    </source>
</evidence>
<dbReference type="EMBL" id="CALNXI010001665">
    <property type="protein sequence ID" value="CAH3174442.1"/>
    <property type="molecule type" value="Genomic_DNA"/>
</dbReference>
<evidence type="ECO:0000313" key="3">
    <source>
        <dbReference type="Proteomes" id="UP001159427"/>
    </source>
</evidence>
<keyword evidence="3" id="KW-1185">Reference proteome</keyword>
<dbReference type="Proteomes" id="UP001159427">
    <property type="component" value="Unassembled WGS sequence"/>
</dbReference>
<keyword evidence="1" id="KW-1133">Transmembrane helix</keyword>
<feature type="transmembrane region" description="Helical" evidence="1">
    <location>
        <begin position="476"/>
        <end position="497"/>
    </location>
</feature>
<feature type="transmembrane region" description="Helical" evidence="1">
    <location>
        <begin position="292"/>
        <end position="313"/>
    </location>
</feature>
<sequence length="507" mass="58574">MYRYRQLSDEERNFSINFQSTESAIIIRPPHVVINMPHDDPDATTLLHRYTRLYFFFAGQWFWPAENYIKRNRNLSRKVCRIAYAIWQVIVVLIMWSHFLYSMGFFTLRTIQEVDWLCPLTDIKNMAHGLCWIVNQHTGLVFFLFGNFEKILKQLSITKDEVRRRASSHSISGFVVISVLLLFVVPISLHATQMLMPECLPVPRYTDGKITGTNNSFPAIQVAFDVFFYAASRGFSLPIFYAFLYLMLFLCCEVDKFKAELGSGLYPSEEEARDKAKKINTLIKQTEEAFRFFLTLYIAMLLLSSALEIFSIVEKAETVITVNHTVHEIPSRALASVQTLNVGSKSLMAFPHRLTGKRTILIVFPPSNHTVGMSGGEGLIPKILVDQYKITTQEIVVTAVLDITENFVLYAFPLYQMSVLKRCLKRVLEMVEDSDYGAQQNPNRIFRTRQEKKDFTNWFRNRCISGVTVLGREVSFLWTLVLTFFGPFVVVVVNLMFKHIHVESPWH</sequence>
<evidence type="ECO:0000313" key="2">
    <source>
        <dbReference type="EMBL" id="CAH3174442.1"/>
    </source>
</evidence>
<protein>
    <recommendedName>
        <fullName evidence="4">Odorant receptor</fullName>
    </recommendedName>
</protein>
<comment type="caution">
    <text evidence="2">The sequence shown here is derived from an EMBL/GenBank/DDBJ whole genome shotgun (WGS) entry which is preliminary data.</text>
</comment>
<name>A0ABN8R973_9CNID</name>
<feature type="transmembrane region" description="Helical" evidence="1">
    <location>
        <begin position="82"/>
        <end position="106"/>
    </location>
</feature>